<dbReference type="InterPro" id="IPR002528">
    <property type="entry name" value="MATE_fam"/>
</dbReference>
<evidence type="ECO:0000256" key="4">
    <source>
        <dbReference type="ARBA" id="ARBA00022448"/>
    </source>
</evidence>
<feature type="transmembrane region" description="Helical" evidence="6">
    <location>
        <begin position="231"/>
        <end position="252"/>
    </location>
</feature>
<dbReference type="EMBL" id="NGKB01000001">
    <property type="protein sequence ID" value="RSU16903.1"/>
    <property type="molecule type" value="Genomic_DNA"/>
</dbReference>
<comment type="similarity">
    <text evidence="2">Belongs to the multi antimicrobial extrusion (MATE) (TC 2.A.66.1) family.</text>
</comment>
<reference evidence="7 8" key="1">
    <citation type="submission" date="2017-05" db="EMBL/GenBank/DDBJ databases">
        <title>Vagococcus spp. assemblies.</title>
        <authorList>
            <person name="Gulvik C.A."/>
        </authorList>
    </citation>
    <scope>NUCLEOTIDE SEQUENCE [LARGE SCALE GENOMIC DNA]</scope>
    <source>
        <strain evidence="7 8">SS1714</strain>
    </source>
</reference>
<feature type="transmembrane region" description="Helical" evidence="6">
    <location>
        <begin position="406"/>
        <end position="428"/>
    </location>
</feature>
<accession>A0A430B9E4</accession>
<dbReference type="PANTHER" id="PTHR43298:SF2">
    <property type="entry name" value="FMN_FAD EXPORTER YEEO-RELATED"/>
    <property type="match status" value="1"/>
</dbReference>
<dbReference type="RefSeq" id="WP_126791199.1">
    <property type="nucleotide sequence ID" value="NZ_CP060720.1"/>
</dbReference>
<keyword evidence="4" id="KW-0813">Transport</keyword>
<keyword evidence="6" id="KW-0812">Transmembrane</keyword>
<evidence type="ECO:0000256" key="5">
    <source>
        <dbReference type="ARBA" id="ARBA00031636"/>
    </source>
</evidence>
<dbReference type="GO" id="GO:0005886">
    <property type="term" value="C:plasma membrane"/>
    <property type="evidence" value="ECO:0007669"/>
    <property type="project" value="TreeGrafter"/>
</dbReference>
<feature type="transmembrane region" description="Helical" evidence="6">
    <location>
        <begin position="304"/>
        <end position="329"/>
    </location>
</feature>
<dbReference type="Pfam" id="PF01554">
    <property type="entry name" value="MatE"/>
    <property type="match status" value="2"/>
</dbReference>
<feature type="transmembrane region" description="Helical" evidence="6">
    <location>
        <begin position="53"/>
        <end position="73"/>
    </location>
</feature>
<dbReference type="OrthoDB" id="2168589at2"/>
<proteinExistence type="inferred from homology"/>
<name>A0A430B9E4_9ENTE</name>
<comment type="caution">
    <text evidence="7">The sequence shown here is derived from an EMBL/GenBank/DDBJ whole genome shotgun (WGS) entry which is preliminary data.</text>
</comment>
<feature type="transmembrane region" description="Helical" evidence="6">
    <location>
        <begin position="131"/>
        <end position="149"/>
    </location>
</feature>
<feature type="transmembrane region" description="Helical" evidence="6">
    <location>
        <begin position="94"/>
        <end position="119"/>
    </location>
</feature>
<evidence type="ECO:0000256" key="3">
    <source>
        <dbReference type="ARBA" id="ARBA00020268"/>
    </source>
</evidence>
<evidence type="ECO:0000313" key="7">
    <source>
        <dbReference type="EMBL" id="RSU16903.1"/>
    </source>
</evidence>
<keyword evidence="6" id="KW-1133">Transmembrane helix</keyword>
<keyword evidence="8" id="KW-1185">Reference proteome</keyword>
<feature type="transmembrane region" description="Helical" evidence="6">
    <location>
        <begin position="161"/>
        <end position="184"/>
    </location>
</feature>
<organism evidence="7 8">
    <name type="scientific">Vagococcus carniphilus</name>
    <dbReference type="NCBI Taxonomy" id="218144"/>
    <lineage>
        <taxon>Bacteria</taxon>
        <taxon>Bacillati</taxon>
        <taxon>Bacillota</taxon>
        <taxon>Bacilli</taxon>
        <taxon>Lactobacillales</taxon>
        <taxon>Enterococcaceae</taxon>
        <taxon>Vagococcus</taxon>
    </lineage>
</organism>
<dbReference type="GeneID" id="95579734"/>
<sequence>MRKHHYLLIKNLHSFSLPLVFNQFFNSLIALFLARITGHISINAIAITNMVDLLIFSLLGILGAGTLSFNIYSSQIKDSDKTAFNDFFRSVIELNLIIGFFSILFIWLSMPFILAYFFHLNGTLLLLGEKYTFIISFKLIFTMLIFAFSNQLKVYKKTKTIFLIGIFSSLFQVLIAYILTTHVFSGDSRVLGIALASTTTVCLTLICHIILIKKELIMLLHTTSTKKKFLFFKSIPLFIQELIEGTFLSLLITSLLSQSGTLLYSSYVLSKYLTELALTPMFMYCHGLIIFIGEKIAKKEQQDLLVLPRLALLIILALYLFLITITWLIQGDLFLFFSKDTNLIKLASLYFPLVILVEGSRPFYEVHKYSLQALGFESLTLKITALSVMTLSFLFIYLSLINALHFLTILILLGVFNLIVSGLFSYFYKKKLSLFI</sequence>
<feature type="transmembrane region" description="Helical" evidence="6">
    <location>
        <begin position="190"/>
        <end position="211"/>
    </location>
</feature>
<evidence type="ECO:0000256" key="2">
    <source>
        <dbReference type="ARBA" id="ARBA00010199"/>
    </source>
</evidence>
<evidence type="ECO:0000256" key="1">
    <source>
        <dbReference type="ARBA" id="ARBA00003408"/>
    </source>
</evidence>
<dbReference type="Proteomes" id="UP000288028">
    <property type="component" value="Unassembled WGS sequence"/>
</dbReference>
<dbReference type="InterPro" id="IPR050222">
    <property type="entry name" value="MATE_MdtK"/>
</dbReference>
<keyword evidence="6" id="KW-0472">Membrane</keyword>
<evidence type="ECO:0000256" key="6">
    <source>
        <dbReference type="SAM" id="Phobius"/>
    </source>
</evidence>
<evidence type="ECO:0000313" key="8">
    <source>
        <dbReference type="Proteomes" id="UP000288028"/>
    </source>
</evidence>
<dbReference type="GO" id="GO:0042910">
    <property type="term" value="F:xenobiotic transmembrane transporter activity"/>
    <property type="evidence" value="ECO:0007669"/>
    <property type="project" value="InterPro"/>
</dbReference>
<dbReference type="GO" id="GO:0015297">
    <property type="term" value="F:antiporter activity"/>
    <property type="evidence" value="ECO:0007669"/>
    <property type="project" value="InterPro"/>
</dbReference>
<dbReference type="PANTHER" id="PTHR43298">
    <property type="entry name" value="MULTIDRUG RESISTANCE PROTEIN NORM-RELATED"/>
    <property type="match status" value="1"/>
</dbReference>
<feature type="transmembrane region" description="Helical" evidence="6">
    <location>
        <begin position="272"/>
        <end position="292"/>
    </location>
</feature>
<gene>
    <name evidence="7" type="ORF">CBF28_01580</name>
</gene>
<protein>
    <recommendedName>
        <fullName evidence="3">Probable multidrug resistance protein NorM</fullName>
    </recommendedName>
    <alternativeName>
        <fullName evidence="5">Multidrug-efflux transporter</fullName>
    </alternativeName>
</protein>
<feature type="transmembrane region" description="Helical" evidence="6">
    <location>
        <begin position="379"/>
        <end position="400"/>
    </location>
</feature>
<dbReference type="AlphaFoldDB" id="A0A430B9E4"/>
<feature type="transmembrane region" description="Helical" evidence="6">
    <location>
        <begin position="12"/>
        <end position="33"/>
    </location>
</feature>
<comment type="function">
    <text evidence="1">Multidrug efflux pump.</text>
</comment>